<dbReference type="InterPro" id="IPR003673">
    <property type="entry name" value="CoA-Trfase_fam_III"/>
</dbReference>
<dbReference type="EMBL" id="JACHDN010000001">
    <property type="protein sequence ID" value="MBB5471649.1"/>
    <property type="molecule type" value="Genomic_DNA"/>
</dbReference>
<dbReference type="Pfam" id="PF02515">
    <property type="entry name" value="CoA_transf_3"/>
    <property type="match status" value="1"/>
</dbReference>
<accession>A0A511FF05</accession>
<gene>
    <name evidence="3" type="ORF">CHO01_15240</name>
    <name evidence="4" type="ORF">HNR08_000385</name>
</gene>
<reference evidence="3 5" key="1">
    <citation type="submission" date="2019-07" db="EMBL/GenBank/DDBJ databases">
        <title>Whole genome shotgun sequence of Cellulomonas hominis NBRC 16055.</title>
        <authorList>
            <person name="Hosoyama A."/>
            <person name="Uohara A."/>
            <person name="Ohji S."/>
            <person name="Ichikawa N."/>
        </authorList>
    </citation>
    <scope>NUCLEOTIDE SEQUENCE [LARGE SCALE GENOMIC DNA]</scope>
    <source>
        <strain evidence="3 5">NBRC 16055</strain>
    </source>
</reference>
<keyword evidence="2 4" id="KW-0808">Transferase</keyword>
<evidence type="ECO:0000256" key="1">
    <source>
        <dbReference type="ARBA" id="ARBA00008383"/>
    </source>
</evidence>
<evidence type="ECO:0000256" key="2">
    <source>
        <dbReference type="ARBA" id="ARBA00022679"/>
    </source>
</evidence>
<proteinExistence type="inferred from homology"/>
<evidence type="ECO:0000313" key="5">
    <source>
        <dbReference type="Proteomes" id="UP000321723"/>
    </source>
</evidence>
<dbReference type="OrthoDB" id="9797653at2"/>
<dbReference type="AlphaFoldDB" id="A0A511FF05"/>
<name>A0A511FF05_9CELL</name>
<dbReference type="RefSeq" id="WP_146836048.1">
    <property type="nucleotide sequence ID" value="NZ_BJVQ01000016.1"/>
</dbReference>
<dbReference type="PANTHER" id="PTHR48228:SF6">
    <property type="entry name" value="L-CARNITINE COA-TRANSFERASE"/>
    <property type="match status" value="1"/>
</dbReference>
<dbReference type="EMBL" id="BJVQ01000016">
    <property type="protein sequence ID" value="GEL46408.1"/>
    <property type="molecule type" value="Genomic_DNA"/>
</dbReference>
<dbReference type="InterPro" id="IPR050509">
    <property type="entry name" value="CoA-transferase_III"/>
</dbReference>
<dbReference type="Gene3D" id="3.40.50.10540">
    <property type="entry name" value="Crotonobetainyl-coa:carnitine coa-transferase, domain 1"/>
    <property type="match status" value="1"/>
</dbReference>
<dbReference type="Gene3D" id="3.30.1540.10">
    <property type="entry name" value="formyl-coa transferase, domain 3"/>
    <property type="match status" value="1"/>
</dbReference>
<comment type="similarity">
    <text evidence="1">Belongs to the CoA-transferase III family.</text>
</comment>
<sequence length="405" mass="43942">MKDADGQPFGNLQDLKVVNASSVVAGPFMCGLFAEQGADVIQVENTRVPDMYRLWPQSWSTERRNQRSMSLDIPSEQGRQVLFRLIADADMLVESSKGGTWASWGLTDEVLWEVNPRLVVVHISGFGLTGDPAYLRRASFDSIGQAFSGYLAINGFPDPLPPYVTKPYTGDFVTGLFGAWSALAAVLRSRQTGQGESIDLAQFESLVRLQASYLTDGLNKGLQAPRMGNLDSYGACNGTERCADGWVFVAVGGATAIRNMVTLFGLDGDPDFDGVIQSISRDKPERARKFVEKLEAFCAERTVAEVDAELGALGVAVSPVMTYQMMREHPHYQQRGVFETWEDLATGEDVTGAAPVPRFRNNPSKTVRGGAPRDFDTDTVLAEHGFTADEITALRADGVVGGPAA</sequence>
<dbReference type="Proteomes" id="UP000564629">
    <property type="component" value="Unassembled WGS sequence"/>
</dbReference>
<reference evidence="4 6" key="2">
    <citation type="submission" date="2020-08" db="EMBL/GenBank/DDBJ databases">
        <title>Sequencing the genomes of 1000 actinobacteria strains.</title>
        <authorList>
            <person name="Klenk H.-P."/>
        </authorList>
    </citation>
    <scope>NUCLEOTIDE SEQUENCE [LARGE SCALE GENOMIC DNA]</scope>
    <source>
        <strain evidence="4 6">DSM 9581</strain>
    </source>
</reference>
<dbReference type="GO" id="GO:0016740">
    <property type="term" value="F:transferase activity"/>
    <property type="evidence" value="ECO:0007669"/>
    <property type="project" value="UniProtKB-KW"/>
</dbReference>
<dbReference type="EC" id="2.8.3.21" evidence="4"/>
<comment type="caution">
    <text evidence="3">The sequence shown here is derived from an EMBL/GenBank/DDBJ whole genome shotgun (WGS) entry which is preliminary data.</text>
</comment>
<evidence type="ECO:0000313" key="3">
    <source>
        <dbReference type="EMBL" id="GEL46408.1"/>
    </source>
</evidence>
<dbReference type="SUPFAM" id="SSF89796">
    <property type="entry name" value="CoA-transferase family III (CaiB/BaiF)"/>
    <property type="match status" value="1"/>
</dbReference>
<dbReference type="PANTHER" id="PTHR48228">
    <property type="entry name" value="SUCCINYL-COA--D-CITRAMALATE COA-TRANSFERASE"/>
    <property type="match status" value="1"/>
</dbReference>
<dbReference type="InterPro" id="IPR044855">
    <property type="entry name" value="CoA-Trfase_III_dom3_sf"/>
</dbReference>
<evidence type="ECO:0000313" key="6">
    <source>
        <dbReference type="Proteomes" id="UP000564629"/>
    </source>
</evidence>
<organism evidence="3 5">
    <name type="scientific">Cellulomonas hominis</name>
    <dbReference type="NCBI Taxonomy" id="156981"/>
    <lineage>
        <taxon>Bacteria</taxon>
        <taxon>Bacillati</taxon>
        <taxon>Actinomycetota</taxon>
        <taxon>Actinomycetes</taxon>
        <taxon>Micrococcales</taxon>
        <taxon>Cellulomonadaceae</taxon>
        <taxon>Cellulomonas</taxon>
    </lineage>
</organism>
<keyword evidence="5" id="KW-1185">Reference proteome</keyword>
<protein>
    <submittedName>
        <fullName evidence="3">Carnitine dehydratase</fullName>
    </submittedName>
    <submittedName>
        <fullName evidence="4">L-carnitine CoA-transferase</fullName>
        <ecNumber evidence="4">2.8.3.21</ecNumber>
    </submittedName>
</protein>
<dbReference type="InterPro" id="IPR023606">
    <property type="entry name" value="CoA-Trfase_III_dom_1_sf"/>
</dbReference>
<dbReference type="Proteomes" id="UP000321723">
    <property type="component" value="Unassembled WGS sequence"/>
</dbReference>
<evidence type="ECO:0000313" key="4">
    <source>
        <dbReference type="EMBL" id="MBB5471649.1"/>
    </source>
</evidence>